<keyword evidence="1" id="KW-0472">Membrane</keyword>
<name>A0ABU4PFH1_9SPHN</name>
<reference evidence="2 3" key="1">
    <citation type="submission" date="2023-11" db="EMBL/GenBank/DDBJ databases">
        <title>MicrobeMod: A computational toolkit for identifying prokaryotic methylation and restriction-modification with nanopore sequencing.</title>
        <authorList>
            <person name="Crits-Christoph A."/>
            <person name="Kang S.C."/>
            <person name="Lee H."/>
            <person name="Ostrov N."/>
        </authorList>
    </citation>
    <scope>NUCLEOTIDE SEQUENCE [LARGE SCALE GENOMIC DNA]</scope>
    <source>
        <strain evidence="2 3">ATCC 14820</strain>
    </source>
</reference>
<gene>
    <name evidence="2" type="ORF">SIL82_01715</name>
</gene>
<dbReference type="RefSeq" id="WP_010405853.1">
    <property type="nucleotide sequence ID" value="NZ_JAWXXV010000001.1"/>
</dbReference>
<dbReference type="EMBL" id="JAWXXV010000001">
    <property type="protein sequence ID" value="MDX5982963.1"/>
    <property type="molecule type" value="Genomic_DNA"/>
</dbReference>
<feature type="transmembrane region" description="Helical" evidence="1">
    <location>
        <begin position="28"/>
        <end position="47"/>
    </location>
</feature>
<proteinExistence type="predicted"/>
<keyword evidence="3" id="KW-1185">Reference proteome</keyword>
<comment type="caution">
    <text evidence="2">The sequence shown here is derived from an EMBL/GenBank/DDBJ whole genome shotgun (WGS) entry which is preliminary data.</text>
</comment>
<evidence type="ECO:0008006" key="4">
    <source>
        <dbReference type="Google" id="ProtNLM"/>
    </source>
</evidence>
<organism evidence="2 3">
    <name type="scientific">Sphingomonas echinoides</name>
    <dbReference type="NCBI Taxonomy" id="59803"/>
    <lineage>
        <taxon>Bacteria</taxon>
        <taxon>Pseudomonadati</taxon>
        <taxon>Pseudomonadota</taxon>
        <taxon>Alphaproteobacteria</taxon>
        <taxon>Sphingomonadales</taxon>
        <taxon>Sphingomonadaceae</taxon>
        <taxon>Sphingomonas</taxon>
    </lineage>
</organism>
<evidence type="ECO:0000313" key="2">
    <source>
        <dbReference type="EMBL" id="MDX5982963.1"/>
    </source>
</evidence>
<keyword evidence="1" id="KW-0812">Transmembrane</keyword>
<evidence type="ECO:0000313" key="3">
    <source>
        <dbReference type="Proteomes" id="UP001279660"/>
    </source>
</evidence>
<dbReference type="Proteomes" id="UP001279660">
    <property type="component" value="Unassembled WGS sequence"/>
</dbReference>
<protein>
    <recommendedName>
        <fullName evidence="4">ABC transporter permease</fullName>
    </recommendedName>
</protein>
<sequence>MNFLRYFSPLRAWRDLRYYIVTRQRHQLGFMGVALALTYVMVVGVIYESRIPPKPYHRDIIYVQQWRLDRTDAEIVAQQKIDGIEQTKRENELKRLQAERRAQFKKVNDGLKAYGL</sequence>
<keyword evidence="1" id="KW-1133">Transmembrane helix</keyword>
<accession>A0ABU4PFH1</accession>
<evidence type="ECO:0000256" key="1">
    <source>
        <dbReference type="SAM" id="Phobius"/>
    </source>
</evidence>